<name>R7SF06_FOMME</name>
<reference evidence="3" key="1">
    <citation type="journal article" date="2012" name="Science">
        <title>The Paleozoic origin of enzymatic lignin decomposition reconstructed from 31 fungal genomes.</title>
        <authorList>
            <person name="Floudas D."/>
            <person name="Binder M."/>
            <person name="Riley R."/>
            <person name="Barry K."/>
            <person name="Blanchette R.A."/>
            <person name="Henrissat B."/>
            <person name="Martinez A.T."/>
            <person name="Otillar R."/>
            <person name="Spatafora J.W."/>
            <person name="Yadav J.S."/>
            <person name="Aerts A."/>
            <person name="Benoit I."/>
            <person name="Boyd A."/>
            <person name="Carlson A."/>
            <person name="Copeland A."/>
            <person name="Coutinho P.M."/>
            <person name="de Vries R.P."/>
            <person name="Ferreira P."/>
            <person name="Findley K."/>
            <person name="Foster B."/>
            <person name="Gaskell J."/>
            <person name="Glotzer D."/>
            <person name="Gorecki P."/>
            <person name="Heitman J."/>
            <person name="Hesse C."/>
            <person name="Hori C."/>
            <person name="Igarashi K."/>
            <person name="Jurgens J.A."/>
            <person name="Kallen N."/>
            <person name="Kersten P."/>
            <person name="Kohler A."/>
            <person name="Kuees U."/>
            <person name="Kumar T.K.A."/>
            <person name="Kuo A."/>
            <person name="LaButti K."/>
            <person name="Larrondo L.F."/>
            <person name="Lindquist E."/>
            <person name="Ling A."/>
            <person name="Lombard V."/>
            <person name="Lucas S."/>
            <person name="Lundell T."/>
            <person name="Martin R."/>
            <person name="McLaughlin D.J."/>
            <person name="Morgenstern I."/>
            <person name="Morin E."/>
            <person name="Murat C."/>
            <person name="Nagy L.G."/>
            <person name="Nolan M."/>
            <person name="Ohm R.A."/>
            <person name="Patyshakuliyeva A."/>
            <person name="Rokas A."/>
            <person name="Ruiz-Duenas F.J."/>
            <person name="Sabat G."/>
            <person name="Salamov A."/>
            <person name="Samejima M."/>
            <person name="Schmutz J."/>
            <person name="Slot J.C."/>
            <person name="St John F."/>
            <person name="Stenlid J."/>
            <person name="Sun H."/>
            <person name="Sun S."/>
            <person name="Syed K."/>
            <person name="Tsang A."/>
            <person name="Wiebenga A."/>
            <person name="Young D."/>
            <person name="Pisabarro A."/>
            <person name="Eastwood D.C."/>
            <person name="Martin F."/>
            <person name="Cullen D."/>
            <person name="Grigoriev I.V."/>
            <person name="Hibbett D.S."/>
        </authorList>
    </citation>
    <scope>NUCLEOTIDE SEQUENCE [LARGE SCALE GENOMIC DNA]</scope>
    <source>
        <strain evidence="3">MF3/22</strain>
    </source>
</reference>
<dbReference type="AlphaFoldDB" id="R7SF06"/>
<organism evidence="2 3">
    <name type="scientific">Fomitiporia mediterranea (strain MF3/22)</name>
    <name type="common">Grapevine white-rot fungus</name>
    <dbReference type="NCBI Taxonomy" id="694068"/>
    <lineage>
        <taxon>Eukaryota</taxon>
        <taxon>Fungi</taxon>
        <taxon>Dikarya</taxon>
        <taxon>Basidiomycota</taxon>
        <taxon>Agaricomycotina</taxon>
        <taxon>Agaricomycetes</taxon>
        <taxon>Hymenochaetales</taxon>
        <taxon>Hymenochaetaceae</taxon>
        <taxon>Fomitiporia</taxon>
    </lineage>
</organism>
<dbReference type="KEGG" id="fme:FOMMEDRAFT_164145"/>
<protein>
    <submittedName>
        <fullName evidence="2">Uncharacterized protein</fullName>
    </submittedName>
</protein>
<proteinExistence type="predicted"/>
<evidence type="ECO:0000256" key="1">
    <source>
        <dbReference type="SAM" id="MobiDB-lite"/>
    </source>
</evidence>
<sequence length="57" mass="6468">MSHQSQHSHFPIRKDPDGKNRALSQNTSWKVLQFSTLVPSVPRVPHPSIPELRTSIP</sequence>
<dbReference type="EMBL" id="JH719295">
    <property type="protein sequence ID" value="EJC97278.1"/>
    <property type="molecule type" value="Genomic_DNA"/>
</dbReference>
<gene>
    <name evidence="2" type="ORF">FOMMEDRAFT_164145</name>
</gene>
<evidence type="ECO:0000313" key="2">
    <source>
        <dbReference type="EMBL" id="EJC97278.1"/>
    </source>
</evidence>
<dbReference type="GeneID" id="18676098"/>
<accession>R7SF06</accession>
<dbReference type="RefSeq" id="XP_007272459.1">
    <property type="nucleotide sequence ID" value="XM_007272397.1"/>
</dbReference>
<keyword evidence="3" id="KW-1185">Reference proteome</keyword>
<dbReference type="Proteomes" id="UP000053630">
    <property type="component" value="Unassembled WGS sequence"/>
</dbReference>
<feature type="region of interest" description="Disordered" evidence="1">
    <location>
        <begin position="1"/>
        <end position="24"/>
    </location>
</feature>
<evidence type="ECO:0000313" key="3">
    <source>
        <dbReference type="Proteomes" id="UP000053630"/>
    </source>
</evidence>